<accession>A0A438MLV6</accession>
<dbReference type="RefSeq" id="WP_127939138.1">
    <property type="nucleotide sequence ID" value="NZ_SAUN01000001.1"/>
</dbReference>
<organism evidence="3 4">
    <name type="scientific">Nonomuraea polychroma</name>
    <dbReference type="NCBI Taxonomy" id="46176"/>
    <lineage>
        <taxon>Bacteria</taxon>
        <taxon>Bacillati</taxon>
        <taxon>Actinomycetota</taxon>
        <taxon>Actinomycetes</taxon>
        <taxon>Streptosporangiales</taxon>
        <taxon>Streptosporangiaceae</taxon>
        <taxon>Nonomuraea</taxon>
    </lineage>
</organism>
<dbReference type="Proteomes" id="UP000284824">
    <property type="component" value="Unassembled WGS sequence"/>
</dbReference>
<dbReference type="OrthoDB" id="6059004at2"/>
<name>A0A438MLV6_9ACTN</name>
<feature type="transmembrane region" description="Helical" evidence="1">
    <location>
        <begin position="166"/>
        <end position="193"/>
    </location>
</feature>
<keyword evidence="4" id="KW-1185">Reference proteome</keyword>
<sequence>MTAAWRIATALAAYAIVLLLGRAAVAELGTPPAAVALGVAVLIALTIAVLARKADGRGLRELGLPSPRAGWPMAVAGLLAWVLPAGAALAVAAALGIRPIAVATAGALLLVPVSLLNVLAEELVFRGYVIAVLADRVRGWTIILGQAAVYTAFGMALSGWETVPQLLGVAVGLGYVRMLTGSVWACMGFHLAFQTVTQVFAGHPLTMVVFGVVPFTVGIVLVERMVRSRSLARYAGSLSSS</sequence>
<gene>
    <name evidence="3" type="ORF">EDD27_9634</name>
</gene>
<keyword evidence="1" id="KW-0472">Membrane</keyword>
<keyword evidence="1" id="KW-0812">Transmembrane</keyword>
<feature type="transmembrane region" description="Helical" evidence="1">
    <location>
        <begin position="33"/>
        <end position="51"/>
    </location>
</feature>
<evidence type="ECO:0000313" key="4">
    <source>
        <dbReference type="Proteomes" id="UP000284824"/>
    </source>
</evidence>
<keyword evidence="1" id="KW-1133">Transmembrane helix</keyword>
<feature type="transmembrane region" description="Helical" evidence="1">
    <location>
        <begin position="140"/>
        <end position="160"/>
    </location>
</feature>
<proteinExistence type="predicted"/>
<dbReference type="EMBL" id="SAUN01000001">
    <property type="protein sequence ID" value="RVX46733.1"/>
    <property type="molecule type" value="Genomic_DNA"/>
</dbReference>
<feature type="transmembrane region" description="Helical" evidence="1">
    <location>
        <begin position="71"/>
        <end position="94"/>
    </location>
</feature>
<comment type="caution">
    <text evidence="3">The sequence shown here is derived from an EMBL/GenBank/DDBJ whole genome shotgun (WGS) entry which is preliminary data.</text>
</comment>
<feature type="transmembrane region" description="Helical" evidence="1">
    <location>
        <begin position="205"/>
        <end position="222"/>
    </location>
</feature>
<evidence type="ECO:0000313" key="3">
    <source>
        <dbReference type="EMBL" id="RVX46733.1"/>
    </source>
</evidence>
<evidence type="ECO:0000259" key="2">
    <source>
        <dbReference type="Pfam" id="PF02517"/>
    </source>
</evidence>
<protein>
    <recommendedName>
        <fullName evidence="2">CAAX prenyl protease 2/Lysostaphin resistance protein A-like domain-containing protein</fullName>
    </recommendedName>
</protein>
<dbReference type="InterPro" id="IPR003675">
    <property type="entry name" value="Rce1/LyrA-like_dom"/>
</dbReference>
<reference evidence="3 4" key="1">
    <citation type="submission" date="2019-01" db="EMBL/GenBank/DDBJ databases">
        <title>Sequencing the genomes of 1000 actinobacteria strains.</title>
        <authorList>
            <person name="Klenk H.-P."/>
        </authorList>
    </citation>
    <scope>NUCLEOTIDE SEQUENCE [LARGE SCALE GENOMIC DNA]</scope>
    <source>
        <strain evidence="3 4">DSM 43925</strain>
    </source>
</reference>
<evidence type="ECO:0000256" key="1">
    <source>
        <dbReference type="SAM" id="Phobius"/>
    </source>
</evidence>
<dbReference type="AlphaFoldDB" id="A0A438MLV6"/>
<dbReference type="Pfam" id="PF02517">
    <property type="entry name" value="Rce1-like"/>
    <property type="match status" value="1"/>
</dbReference>
<feature type="transmembrane region" description="Helical" evidence="1">
    <location>
        <begin position="100"/>
        <end position="119"/>
    </location>
</feature>
<dbReference type="GO" id="GO:0004175">
    <property type="term" value="F:endopeptidase activity"/>
    <property type="evidence" value="ECO:0007669"/>
    <property type="project" value="UniProtKB-ARBA"/>
</dbReference>
<feature type="domain" description="CAAX prenyl protease 2/Lysostaphin resistance protein A-like" evidence="2">
    <location>
        <begin position="107"/>
        <end position="195"/>
    </location>
</feature>
<dbReference type="GO" id="GO:0080120">
    <property type="term" value="P:CAAX-box protein maturation"/>
    <property type="evidence" value="ECO:0007669"/>
    <property type="project" value="UniProtKB-ARBA"/>
</dbReference>